<evidence type="ECO:0000313" key="3">
    <source>
        <dbReference type="Proteomes" id="UP000605253"/>
    </source>
</evidence>
<reference evidence="2" key="1">
    <citation type="journal article" date="2014" name="Int. J. Syst. Evol. Microbiol.">
        <title>Complete genome sequence of Corynebacterium casei LMG S-19264T (=DSM 44701T), isolated from a smear-ripened cheese.</title>
        <authorList>
            <consortium name="US DOE Joint Genome Institute (JGI-PGF)"/>
            <person name="Walter F."/>
            <person name="Albersmeier A."/>
            <person name="Kalinowski J."/>
            <person name="Ruckert C."/>
        </authorList>
    </citation>
    <scope>NUCLEOTIDE SEQUENCE</scope>
    <source>
        <strain evidence="2">CGMCC 1.12181</strain>
    </source>
</reference>
<dbReference type="AlphaFoldDB" id="A0A917CMZ0"/>
<sequence length="159" mass="18419">MNSVKIEIKWAIIFFVATLLWMWLERLVGLHDQYIEKHAVYTNFFAIIATAIYVLALLNKRRAFYQGTMTYWQGVQAGLWLTLFIVVLVPLAQFITHTWITPDYFHNVSQHAVSLEQMTPEQAQAYFSLPHYIQLSVIMAAVMGFVTTLVVAVFTRRSN</sequence>
<dbReference type="RefSeq" id="WP_188364685.1">
    <property type="nucleotide sequence ID" value="NZ_BAABJF010000017.1"/>
</dbReference>
<evidence type="ECO:0000256" key="1">
    <source>
        <dbReference type="SAM" id="Phobius"/>
    </source>
</evidence>
<gene>
    <name evidence="2" type="ORF">GCM10011365_10990</name>
</gene>
<evidence type="ECO:0008006" key="4">
    <source>
        <dbReference type="Google" id="ProtNLM"/>
    </source>
</evidence>
<accession>A0A917CMZ0</accession>
<dbReference type="Pfam" id="PF13858">
    <property type="entry name" value="DUF4199"/>
    <property type="match status" value="1"/>
</dbReference>
<protein>
    <recommendedName>
        <fullName evidence="4">DUF4199 domain-containing protein</fullName>
    </recommendedName>
</protein>
<keyword evidence="3" id="KW-1185">Reference proteome</keyword>
<organism evidence="2 3">
    <name type="scientific">Marinicella pacifica</name>
    <dbReference type="NCBI Taxonomy" id="1171543"/>
    <lineage>
        <taxon>Bacteria</taxon>
        <taxon>Pseudomonadati</taxon>
        <taxon>Pseudomonadota</taxon>
        <taxon>Gammaproteobacteria</taxon>
        <taxon>Lysobacterales</taxon>
        <taxon>Marinicellaceae</taxon>
        <taxon>Marinicella</taxon>
    </lineage>
</organism>
<dbReference type="InterPro" id="IPR025250">
    <property type="entry name" value="DUF4199"/>
</dbReference>
<dbReference type="Proteomes" id="UP000605253">
    <property type="component" value="Unassembled WGS sequence"/>
</dbReference>
<evidence type="ECO:0000313" key="2">
    <source>
        <dbReference type="EMBL" id="GGF91553.1"/>
    </source>
</evidence>
<keyword evidence="1" id="KW-0812">Transmembrane</keyword>
<name>A0A917CMZ0_9GAMM</name>
<feature type="transmembrane region" description="Helical" evidence="1">
    <location>
        <begin position="39"/>
        <end position="58"/>
    </location>
</feature>
<feature type="transmembrane region" description="Helical" evidence="1">
    <location>
        <begin position="7"/>
        <end position="24"/>
    </location>
</feature>
<feature type="transmembrane region" description="Helical" evidence="1">
    <location>
        <begin position="79"/>
        <end position="100"/>
    </location>
</feature>
<feature type="transmembrane region" description="Helical" evidence="1">
    <location>
        <begin position="132"/>
        <end position="154"/>
    </location>
</feature>
<proteinExistence type="predicted"/>
<dbReference type="EMBL" id="BMEO01000003">
    <property type="protein sequence ID" value="GGF91553.1"/>
    <property type="molecule type" value="Genomic_DNA"/>
</dbReference>
<keyword evidence="1" id="KW-0472">Membrane</keyword>
<reference evidence="2" key="2">
    <citation type="submission" date="2020-09" db="EMBL/GenBank/DDBJ databases">
        <authorList>
            <person name="Sun Q."/>
            <person name="Zhou Y."/>
        </authorList>
    </citation>
    <scope>NUCLEOTIDE SEQUENCE</scope>
    <source>
        <strain evidence="2">CGMCC 1.12181</strain>
    </source>
</reference>
<comment type="caution">
    <text evidence="2">The sequence shown here is derived from an EMBL/GenBank/DDBJ whole genome shotgun (WGS) entry which is preliminary data.</text>
</comment>
<keyword evidence="1" id="KW-1133">Transmembrane helix</keyword>